<comment type="caution">
    <text evidence="12">Lacks conserved residue(s) required for the propagation of feature annotation.</text>
</comment>
<keyword evidence="11 12" id="KW-0479">Metal-binding</keyword>
<comment type="subcellular location">
    <subcellularLocation>
        <location evidence="1 12">Mitochondrion inner membrane</location>
        <topology evidence="1 12">Multi-pass membrane protein</topology>
    </subcellularLocation>
</comment>
<accession>A0A6J1S4Z5</accession>
<evidence type="ECO:0000256" key="7">
    <source>
        <dbReference type="ARBA" id="ARBA00022989"/>
    </source>
</evidence>
<dbReference type="Gene3D" id="1.20.1300.10">
    <property type="entry name" value="Fumarate reductase/succinate dehydrogenase, transmembrane subunit"/>
    <property type="match status" value="1"/>
</dbReference>
<dbReference type="CTD" id="6392"/>
<evidence type="ECO:0000256" key="11">
    <source>
        <dbReference type="PIRSR" id="PIRSR607992-2"/>
    </source>
</evidence>
<dbReference type="GO" id="GO:0006099">
    <property type="term" value="P:tricarboxylic acid cycle"/>
    <property type="evidence" value="ECO:0007669"/>
    <property type="project" value="UniProtKB-KW"/>
</dbReference>
<dbReference type="Proteomes" id="UP000504606">
    <property type="component" value="Unplaced"/>
</dbReference>
<keyword evidence="12" id="KW-0816">Tricarboxylic acid cycle</keyword>
<dbReference type="PANTHER" id="PTHR13337:SF2">
    <property type="entry name" value="SUCCINATE DEHYDROGENASE [UBIQUINONE] CYTOCHROME B SMALL SUBUNIT, MITOCHONDRIAL"/>
    <property type="match status" value="1"/>
</dbReference>
<organism evidence="13 14">
    <name type="scientific">Frankliniella occidentalis</name>
    <name type="common">Western flower thrips</name>
    <name type="synonym">Euthrips occidentalis</name>
    <dbReference type="NCBI Taxonomy" id="133901"/>
    <lineage>
        <taxon>Eukaryota</taxon>
        <taxon>Metazoa</taxon>
        <taxon>Ecdysozoa</taxon>
        <taxon>Arthropoda</taxon>
        <taxon>Hexapoda</taxon>
        <taxon>Insecta</taxon>
        <taxon>Pterygota</taxon>
        <taxon>Neoptera</taxon>
        <taxon>Paraneoptera</taxon>
        <taxon>Thysanoptera</taxon>
        <taxon>Terebrantia</taxon>
        <taxon>Thripoidea</taxon>
        <taxon>Thripidae</taxon>
        <taxon>Frankliniella</taxon>
    </lineage>
</organism>
<keyword evidence="8 12" id="KW-0496">Mitochondrion</keyword>
<reference evidence="14" key="1">
    <citation type="submission" date="2025-08" db="UniProtKB">
        <authorList>
            <consortium name="RefSeq"/>
        </authorList>
    </citation>
    <scope>IDENTIFICATION</scope>
    <source>
        <tissue evidence="14">Whole organism</tissue>
    </source>
</reference>
<keyword evidence="12" id="KW-0249">Electron transport</keyword>
<dbReference type="InterPro" id="IPR007992">
    <property type="entry name" value="CybS"/>
</dbReference>
<dbReference type="GO" id="GO:0046872">
    <property type="term" value="F:metal ion binding"/>
    <property type="evidence" value="ECO:0007669"/>
    <property type="project" value="UniProtKB-KW"/>
</dbReference>
<comment type="similarity">
    <text evidence="2 12">Belongs to the CybS family.</text>
</comment>
<dbReference type="AlphaFoldDB" id="A0A6J1S4Z5"/>
<evidence type="ECO:0000256" key="12">
    <source>
        <dbReference type="RuleBase" id="RU364031"/>
    </source>
</evidence>
<dbReference type="GO" id="GO:0005743">
    <property type="term" value="C:mitochondrial inner membrane"/>
    <property type="evidence" value="ECO:0007669"/>
    <property type="project" value="UniProtKB-SubCell"/>
</dbReference>
<keyword evidence="9 12" id="KW-0472">Membrane</keyword>
<evidence type="ECO:0000313" key="14">
    <source>
        <dbReference type="RefSeq" id="XP_026273821.1"/>
    </source>
</evidence>
<keyword evidence="6 12" id="KW-0809">Transit peptide</keyword>
<keyword evidence="13" id="KW-1185">Reference proteome</keyword>
<evidence type="ECO:0000256" key="8">
    <source>
        <dbReference type="ARBA" id="ARBA00023128"/>
    </source>
</evidence>
<dbReference type="GO" id="GO:0048039">
    <property type="term" value="F:ubiquinone binding"/>
    <property type="evidence" value="ECO:0007669"/>
    <property type="project" value="TreeGrafter"/>
</dbReference>
<keyword evidence="5 12" id="KW-0999">Mitochondrion inner membrane</keyword>
<dbReference type="KEGG" id="foc:113203384"/>
<name>A0A6J1S4Z5_FRAOC</name>
<dbReference type="PANTHER" id="PTHR13337">
    <property type="entry name" value="SUCCINATE DEHYDROGENASE"/>
    <property type="match status" value="1"/>
</dbReference>
<evidence type="ECO:0000256" key="2">
    <source>
        <dbReference type="ARBA" id="ARBA00007294"/>
    </source>
</evidence>
<protein>
    <recommendedName>
        <fullName evidence="12">Succinate dehydrogenase [ubiquinone] cytochrome b small subunit</fullName>
    </recommendedName>
</protein>
<comment type="function">
    <text evidence="12">Membrane-anchoring subunit of succinate dehydrogenase (SDH) that is involved in complex II of the mitochondrial electron transport chain and is responsible for transferring electrons from succinate to ubiquinone (coenzyme Q).</text>
</comment>
<proteinExistence type="inferred from homology"/>
<keyword evidence="7 12" id="KW-1133">Transmembrane helix</keyword>
<dbReference type="OrthoDB" id="18577at2759"/>
<evidence type="ECO:0000313" key="13">
    <source>
        <dbReference type="Proteomes" id="UP000504606"/>
    </source>
</evidence>
<feature type="binding site" evidence="10">
    <location>
        <position position="129"/>
    </location>
    <ligand>
        <name>a ubiquinone</name>
        <dbReference type="ChEBI" id="CHEBI:16389"/>
        <note>ligand shared with IP/SDHB</note>
    </ligand>
</feature>
<keyword evidence="12" id="KW-0349">Heme</keyword>
<dbReference type="InterPro" id="IPR034804">
    <property type="entry name" value="SQR/QFR_C/D"/>
</dbReference>
<evidence type="ECO:0000256" key="6">
    <source>
        <dbReference type="ARBA" id="ARBA00022946"/>
    </source>
</evidence>
<gene>
    <name evidence="14" type="primary">LOC113203384</name>
</gene>
<feature type="binding site" description="axial binding residue" evidence="11">
    <location>
        <position position="117"/>
    </location>
    <ligand>
        <name>heme b</name>
        <dbReference type="ChEBI" id="CHEBI:60344"/>
        <note>ligand shared with SDHC</note>
    </ligand>
    <ligandPart>
        <name>Fe</name>
        <dbReference type="ChEBI" id="CHEBI:18248"/>
    </ligandPart>
</feature>
<feature type="transmembrane region" description="Helical" evidence="12">
    <location>
        <begin position="142"/>
        <end position="163"/>
    </location>
</feature>
<evidence type="ECO:0000256" key="3">
    <source>
        <dbReference type="ARBA" id="ARBA00022448"/>
    </source>
</evidence>
<dbReference type="RefSeq" id="XP_026273821.1">
    <property type="nucleotide sequence ID" value="XM_026418036.2"/>
</dbReference>
<evidence type="ECO:0000256" key="5">
    <source>
        <dbReference type="ARBA" id="ARBA00022792"/>
    </source>
</evidence>
<evidence type="ECO:0000256" key="10">
    <source>
        <dbReference type="PIRSR" id="PIRSR607992-1"/>
    </source>
</evidence>
<dbReference type="CDD" id="cd03496">
    <property type="entry name" value="SQR_TypeC_CybS"/>
    <property type="match status" value="1"/>
</dbReference>
<dbReference type="GO" id="GO:0020037">
    <property type="term" value="F:heme binding"/>
    <property type="evidence" value="ECO:0007669"/>
    <property type="project" value="TreeGrafter"/>
</dbReference>
<dbReference type="GeneID" id="113203384"/>
<evidence type="ECO:0000256" key="1">
    <source>
        <dbReference type="ARBA" id="ARBA00004448"/>
    </source>
</evidence>
<keyword evidence="4 12" id="KW-0812">Transmembrane</keyword>
<dbReference type="Pfam" id="PF05328">
    <property type="entry name" value="CybS"/>
    <property type="match status" value="1"/>
</dbReference>
<keyword evidence="11" id="KW-0408">Iron</keyword>
<keyword evidence="3 12" id="KW-0813">Transport</keyword>
<evidence type="ECO:0000256" key="4">
    <source>
        <dbReference type="ARBA" id="ARBA00022692"/>
    </source>
</evidence>
<sequence>MAFIGLLRSAACRGIACQTQSLQTLSRTSLISPQILKSSFTNHTLPGFSRLQPGRINQVQFFSLSPKSYSAGAGHNHSKLWTIERALSAVLILVVPAALAAPSKALDTVLAVTLVMHSHWGVEAAVVDYVRPIIFGNAFPKVALGGVYVLSIVTLAGLLQIIYTDIGLANTVKKIWSL</sequence>
<dbReference type="GO" id="GO:0006121">
    <property type="term" value="P:mitochondrial electron transport, succinate to ubiquinone"/>
    <property type="evidence" value="ECO:0007669"/>
    <property type="project" value="TreeGrafter"/>
</dbReference>
<evidence type="ECO:0000256" key="9">
    <source>
        <dbReference type="ARBA" id="ARBA00023136"/>
    </source>
</evidence>